<evidence type="ECO:0000313" key="3">
    <source>
        <dbReference type="Proteomes" id="UP000268321"/>
    </source>
</evidence>
<accession>A0A4V1J351</accession>
<dbReference type="Proteomes" id="UP000268321">
    <property type="component" value="Unassembled WGS sequence"/>
</dbReference>
<dbReference type="GO" id="GO:0006368">
    <property type="term" value="P:transcription elongation by RNA polymerase II"/>
    <property type="evidence" value="ECO:0007669"/>
    <property type="project" value="InterPro"/>
</dbReference>
<dbReference type="OrthoDB" id="20844at2759"/>
<keyword evidence="3" id="KW-1185">Reference proteome</keyword>
<protein>
    <recommendedName>
        <fullName evidence="4">Leo1-domain-containing protein</fullName>
    </recommendedName>
</protein>
<dbReference type="GO" id="GO:1990269">
    <property type="term" value="F:RNA polymerase II C-terminal domain phosphoserine binding"/>
    <property type="evidence" value="ECO:0007669"/>
    <property type="project" value="TreeGrafter"/>
</dbReference>
<feature type="non-terminal residue" evidence="2">
    <location>
        <position position="338"/>
    </location>
</feature>
<evidence type="ECO:0000313" key="2">
    <source>
        <dbReference type="EMBL" id="RKP30839.1"/>
    </source>
</evidence>
<dbReference type="PANTHER" id="PTHR23146">
    <property type="entry name" value="LEO1 PROTEIN"/>
    <property type="match status" value="1"/>
</dbReference>
<gene>
    <name evidence="2" type="ORF">METBISCDRAFT_5927</name>
</gene>
<dbReference type="GO" id="GO:0032968">
    <property type="term" value="P:positive regulation of transcription elongation by RNA polymerase II"/>
    <property type="evidence" value="ECO:0007669"/>
    <property type="project" value="TreeGrafter"/>
</dbReference>
<organism evidence="2 3">
    <name type="scientific">Metschnikowia bicuspidata</name>
    <dbReference type="NCBI Taxonomy" id="27322"/>
    <lineage>
        <taxon>Eukaryota</taxon>
        <taxon>Fungi</taxon>
        <taxon>Dikarya</taxon>
        <taxon>Ascomycota</taxon>
        <taxon>Saccharomycotina</taxon>
        <taxon>Pichiomycetes</taxon>
        <taxon>Metschnikowiaceae</taxon>
        <taxon>Metschnikowia</taxon>
    </lineage>
</organism>
<dbReference type="EMBL" id="ML004451">
    <property type="protein sequence ID" value="RKP30839.1"/>
    <property type="molecule type" value="Genomic_DNA"/>
</dbReference>
<dbReference type="Pfam" id="PF04004">
    <property type="entry name" value="Leo1"/>
    <property type="match status" value="1"/>
</dbReference>
<name>A0A4V1J351_9ASCO</name>
<feature type="non-terminal residue" evidence="2">
    <location>
        <position position="1"/>
    </location>
</feature>
<feature type="region of interest" description="Disordered" evidence="1">
    <location>
        <begin position="1"/>
        <end position="25"/>
    </location>
</feature>
<feature type="compositionally biased region" description="Basic and acidic residues" evidence="1">
    <location>
        <begin position="234"/>
        <end position="244"/>
    </location>
</feature>
<evidence type="ECO:0008006" key="4">
    <source>
        <dbReference type="Google" id="ProtNLM"/>
    </source>
</evidence>
<dbReference type="GO" id="GO:0016593">
    <property type="term" value="C:Cdc73/Paf1 complex"/>
    <property type="evidence" value="ECO:0007669"/>
    <property type="project" value="InterPro"/>
</dbReference>
<dbReference type="PANTHER" id="PTHR23146:SF0">
    <property type="entry name" value="RNA POLYMERASE-ASSOCIATED PROTEIN LEO1"/>
    <property type="match status" value="1"/>
</dbReference>
<feature type="compositionally biased region" description="Basic and acidic residues" evidence="1">
    <location>
        <begin position="297"/>
        <end position="314"/>
    </location>
</feature>
<dbReference type="InterPro" id="IPR007149">
    <property type="entry name" value="Leo1"/>
</dbReference>
<feature type="compositionally biased region" description="Acidic residues" evidence="1">
    <location>
        <begin position="265"/>
        <end position="296"/>
    </location>
</feature>
<sequence length="338" mass="39279">EVKQEDGEDDRVDDGEDGDEDDEEQNLKTLEFTLPRHAVSHKPDQDTYLLKLPVFLNVDAHPFDPSEFREKIEQSALDRSKRNMNAKDAKNDLIAEKLLNENTIRWRYSNSGNDEIIKQSNAHFVQWSDGLMSLKICQELFDFRALSVSDQYLARSHVEHELLQNDSAFTKSASLLPTLTATDTHRKLTQAVKNIQKKDKILSALTHHDPMLKQRQADEDERKTLKMKRQLEQRRRLQEERLGKSDTPSMGRGDDYARTERFAYDEYDEDDGFVANDDEENEEVSDSDLEAEEEEFEKGAERLKSLRQDGDAKYRASAGDDVEDRRKRHRIIDSDEDE</sequence>
<evidence type="ECO:0000256" key="1">
    <source>
        <dbReference type="SAM" id="MobiDB-lite"/>
    </source>
</evidence>
<feature type="region of interest" description="Disordered" evidence="1">
    <location>
        <begin position="234"/>
        <end position="338"/>
    </location>
</feature>
<feature type="compositionally biased region" description="Acidic residues" evidence="1">
    <location>
        <begin position="1"/>
        <end position="24"/>
    </location>
</feature>
<proteinExistence type="predicted"/>
<reference evidence="3" key="1">
    <citation type="journal article" date="2018" name="Nat. Microbiol.">
        <title>Leveraging single-cell genomics to expand the fungal tree of life.</title>
        <authorList>
            <person name="Ahrendt S.R."/>
            <person name="Quandt C.A."/>
            <person name="Ciobanu D."/>
            <person name="Clum A."/>
            <person name="Salamov A."/>
            <person name="Andreopoulos B."/>
            <person name="Cheng J.F."/>
            <person name="Woyke T."/>
            <person name="Pelin A."/>
            <person name="Henrissat B."/>
            <person name="Reynolds N.K."/>
            <person name="Benny G.L."/>
            <person name="Smith M.E."/>
            <person name="James T.Y."/>
            <person name="Grigoriev I.V."/>
        </authorList>
    </citation>
    <scope>NUCLEOTIDE SEQUENCE [LARGE SCALE GENOMIC DNA]</scope>
    <source>
        <strain evidence="3">Baker2002</strain>
    </source>
</reference>
<feature type="compositionally biased region" description="Basic and acidic residues" evidence="1">
    <location>
        <begin position="252"/>
        <end position="264"/>
    </location>
</feature>
<dbReference type="AlphaFoldDB" id="A0A4V1J351"/>